<name>K9EYJ1_9ACTO</name>
<dbReference type="CDD" id="cd02440">
    <property type="entry name" value="AdoMet_MTases"/>
    <property type="match status" value="1"/>
</dbReference>
<accession>K9EYJ1</accession>
<dbReference type="InterPro" id="IPR029063">
    <property type="entry name" value="SAM-dependent_MTases_sf"/>
</dbReference>
<evidence type="ECO:0000313" key="5">
    <source>
        <dbReference type="Proteomes" id="UP000009888"/>
    </source>
</evidence>
<dbReference type="GO" id="GO:0008757">
    <property type="term" value="F:S-adenosylmethionine-dependent methyltransferase activity"/>
    <property type="evidence" value="ECO:0007669"/>
    <property type="project" value="InterPro"/>
</dbReference>
<dbReference type="HOGENOM" id="CLU_018398_7_0_11"/>
<organism evidence="4 5">
    <name type="scientific">Actinobaculum massiliense ACS-171-V-Col2</name>
    <dbReference type="NCBI Taxonomy" id="883066"/>
    <lineage>
        <taxon>Bacteria</taxon>
        <taxon>Bacillati</taxon>
        <taxon>Actinomycetota</taxon>
        <taxon>Actinomycetes</taxon>
        <taxon>Actinomycetales</taxon>
        <taxon>Actinomycetaceae</taxon>
        <taxon>Actinobaculum</taxon>
    </lineage>
</organism>
<dbReference type="SUPFAM" id="SSF53335">
    <property type="entry name" value="S-adenosyl-L-methionine-dependent methyltransferases"/>
    <property type="match status" value="1"/>
</dbReference>
<dbReference type="PANTHER" id="PTHR47816:SF4">
    <property type="entry name" value="RIBOSOMAL RNA SMALL SUBUNIT METHYLTRANSFERASE C"/>
    <property type="match status" value="1"/>
</dbReference>
<dbReference type="InterPro" id="IPR007848">
    <property type="entry name" value="Small_mtfrase_dom"/>
</dbReference>
<evidence type="ECO:0000313" key="4">
    <source>
        <dbReference type="EMBL" id="EKU96072.1"/>
    </source>
</evidence>
<dbReference type="Pfam" id="PF05175">
    <property type="entry name" value="MTS"/>
    <property type="match status" value="1"/>
</dbReference>
<dbReference type="Gene3D" id="3.40.50.150">
    <property type="entry name" value="Vaccinia Virus protein VP39"/>
    <property type="match status" value="1"/>
</dbReference>
<comment type="caution">
    <text evidence="4">The sequence shown here is derived from an EMBL/GenBank/DDBJ whole genome shotgun (WGS) entry which is preliminary data.</text>
</comment>
<protein>
    <recommendedName>
        <fullName evidence="3">Methyltransferase small domain-containing protein</fullName>
    </recommendedName>
</protein>
<feature type="domain" description="Methyltransferase small" evidence="3">
    <location>
        <begin position="64"/>
        <end position="232"/>
    </location>
</feature>
<proteinExistence type="predicted"/>
<reference evidence="4 5" key="1">
    <citation type="submission" date="2012-09" db="EMBL/GenBank/DDBJ databases">
        <title>The Genome Sequence of Actinobaculum massiliae ACS-171-V-COL2.</title>
        <authorList>
            <consortium name="The Broad Institute Genome Sequencing Platform"/>
            <person name="Earl A."/>
            <person name="Ward D."/>
            <person name="Feldgarden M."/>
            <person name="Gevers D."/>
            <person name="Saerens B."/>
            <person name="Vaneechoutte M."/>
            <person name="Walker B."/>
            <person name="Young S.K."/>
            <person name="Zeng Q."/>
            <person name="Gargeya S."/>
            <person name="Fitzgerald M."/>
            <person name="Haas B."/>
            <person name="Abouelleil A."/>
            <person name="Alvarado L."/>
            <person name="Arachchi H.M."/>
            <person name="Berlin A."/>
            <person name="Chapman S.B."/>
            <person name="Goldberg J."/>
            <person name="Griggs A."/>
            <person name="Gujja S."/>
            <person name="Hansen M."/>
            <person name="Howarth C."/>
            <person name="Imamovic A."/>
            <person name="Larimer J."/>
            <person name="McCowen C."/>
            <person name="Montmayeur A."/>
            <person name="Murphy C."/>
            <person name="Neiman D."/>
            <person name="Pearson M."/>
            <person name="Priest M."/>
            <person name="Roberts A."/>
            <person name="Saif S."/>
            <person name="Shea T."/>
            <person name="Sisk P."/>
            <person name="Sykes S."/>
            <person name="Wortman J."/>
            <person name="Nusbaum C."/>
            <person name="Birren B."/>
        </authorList>
    </citation>
    <scope>NUCLEOTIDE SEQUENCE [LARGE SCALE GENOMIC DNA]</scope>
    <source>
        <strain evidence="5">ACS-171-V-Col2</strain>
    </source>
</reference>
<dbReference type="STRING" id="202789.GCA_001457435_00233"/>
<dbReference type="Proteomes" id="UP000009888">
    <property type="component" value="Unassembled WGS sequence"/>
</dbReference>
<dbReference type="PANTHER" id="PTHR47816">
    <property type="entry name" value="RIBOSOMAL RNA SMALL SUBUNIT METHYLTRANSFERASE C"/>
    <property type="match status" value="1"/>
</dbReference>
<dbReference type="eggNOG" id="COG2813">
    <property type="taxonomic scope" value="Bacteria"/>
</dbReference>
<gene>
    <name evidence="4" type="ORF">HMPREF9233_00160</name>
</gene>
<dbReference type="EMBL" id="AGWL01000001">
    <property type="protein sequence ID" value="EKU96072.1"/>
    <property type="molecule type" value="Genomic_DNA"/>
</dbReference>
<dbReference type="AlphaFoldDB" id="K9EYJ1"/>
<keyword evidence="2" id="KW-0808">Transferase</keyword>
<evidence type="ECO:0000256" key="2">
    <source>
        <dbReference type="ARBA" id="ARBA00022679"/>
    </source>
</evidence>
<evidence type="ECO:0000256" key="1">
    <source>
        <dbReference type="ARBA" id="ARBA00022603"/>
    </source>
</evidence>
<sequence length="246" mass="27550">MRLTPRLSWLTSRISHLTLRLAWFFHSPACSKLVGMTEHYFSAHPDSTPHHRSLRVKLRDRDFEVTVSDGVFAGHRLDKGTEVLLNKVFLSTIEEGDIVLDLGCGWGPISLALGTEYPQAKLWAVDVNDRARHLTEKNLRHHGIDAFVAAPEQALTALGSQKIRLIWSNPPIRIGKEQLHDLLLTWLPLLADDGEAYLVVQKNLGADSLATWISQQGWDATKVRSSKGFRILRVAWPGNPLASEDA</sequence>
<dbReference type="PATRIC" id="fig|883066.3.peg.162"/>
<keyword evidence="1" id="KW-0489">Methyltransferase</keyword>
<dbReference type="InterPro" id="IPR046977">
    <property type="entry name" value="RsmC/RlmG"/>
</dbReference>
<dbReference type="GO" id="GO:0032259">
    <property type="term" value="P:methylation"/>
    <property type="evidence" value="ECO:0007669"/>
    <property type="project" value="UniProtKB-KW"/>
</dbReference>
<evidence type="ECO:0000259" key="3">
    <source>
        <dbReference type="Pfam" id="PF05175"/>
    </source>
</evidence>
<keyword evidence="5" id="KW-1185">Reference proteome</keyword>